<evidence type="ECO:0000256" key="1">
    <source>
        <dbReference type="SAM" id="MobiDB-lite"/>
    </source>
</evidence>
<comment type="caution">
    <text evidence="2">The sequence shown here is derived from an EMBL/GenBank/DDBJ whole genome shotgun (WGS) entry which is preliminary data.</text>
</comment>
<evidence type="ECO:0000313" key="2">
    <source>
        <dbReference type="EMBL" id="KII68922.1"/>
    </source>
</evidence>
<name>A0A0C2N4U0_THEKT</name>
<dbReference type="AlphaFoldDB" id="A0A0C2N4U0"/>
<sequence>MSEEMENVGNESIQEELAPEYGLISIFGKTGKTEDERSYNFKVYDDDGIIITQLSYSYNEELAHVNIDFQNPFRRLMCEDDFINTDKIVDQATPPATGGDGSSSNGFSERDELELTGSDIILGNKGESIQGLASKIRSKAMTCDFDSIKNPLDEALKAMLIWSTMSNLSKFLMVGIVPKTPRDQIQQSIKVSRLRKTSKINSETFKPQEKYAKTANFGTMSVRVVKQKVIERAFVERSEILMKPEMTSVRNIVPKIRFEKIHIKIYVEDKLAIFGKPSLLQTDTTYKTERPQIARMKIFEARKLGIFVHNFLFVAREIWVPQRRPDCKTMFIKPMAVPFALVVKTHEALDEGEKNQRYVSKQPSEPPNHPRELPIVELSHTHADHNMFLEYNWLLVAEAYSTYTCIHQTTSTCTKISLPSVKRSLRDVHSKFKKSMWKSNTGLDEAVPSFMVIYRTLFDSTSSLSEMFNG</sequence>
<protein>
    <submittedName>
        <fullName evidence="2">Uncharacterized protein</fullName>
    </submittedName>
</protein>
<organism evidence="2 3">
    <name type="scientific">Thelohanellus kitauei</name>
    <name type="common">Myxosporean</name>
    <dbReference type="NCBI Taxonomy" id="669202"/>
    <lineage>
        <taxon>Eukaryota</taxon>
        <taxon>Metazoa</taxon>
        <taxon>Cnidaria</taxon>
        <taxon>Myxozoa</taxon>
        <taxon>Myxosporea</taxon>
        <taxon>Bivalvulida</taxon>
        <taxon>Platysporina</taxon>
        <taxon>Myxobolidae</taxon>
        <taxon>Thelohanellus</taxon>
    </lineage>
</organism>
<accession>A0A0C2N4U0</accession>
<proteinExistence type="predicted"/>
<gene>
    <name evidence="2" type="ORF">RF11_03831</name>
</gene>
<reference evidence="2 3" key="1">
    <citation type="journal article" date="2014" name="Genome Biol. Evol.">
        <title>The genome of the myxosporean Thelohanellus kitauei shows adaptations to nutrient acquisition within its fish host.</title>
        <authorList>
            <person name="Yang Y."/>
            <person name="Xiong J."/>
            <person name="Zhou Z."/>
            <person name="Huo F."/>
            <person name="Miao W."/>
            <person name="Ran C."/>
            <person name="Liu Y."/>
            <person name="Zhang J."/>
            <person name="Feng J."/>
            <person name="Wang M."/>
            <person name="Wang M."/>
            <person name="Wang L."/>
            <person name="Yao B."/>
        </authorList>
    </citation>
    <scope>NUCLEOTIDE SEQUENCE [LARGE SCALE GENOMIC DNA]</scope>
    <source>
        <strain evidence="2">Wuqing</strain>
    </source>
</reference>
<evidence type="ECO:0000313" key="3">
    <source>
        <dbReference type="Proteomes" id="UP000031668"/>
    </source>
</evidence>
<dbReference type="Proteomes" id="UP000031668">
    <property type="component" value="Unassembled WGS sequence"/>
</dbReference>
<dbReference type="EMBL" id="JWZT01002668">
    <property type="protein sequence ID" value="KII68922.1"/>
    <property type="molecule type" value="Genomic_DNA"/>
</dbReference>
<feature type="region of interest" description="Disordered" evidence="1">
    <location>
        <begin position="89"/>
        <end position="109"/>
    </location>
</feature>
<keyword evidence="3" id="KW-1185">Reference proteome</keyword>